<protein>
    <submittedName>
        <fullName evidence="1">Sporulation protein YabP</fullName>
    </submittedName>
</protein>
<reference evidence="1 2" key="1">
    <citation type="submission" date="2016-10" db="EMBL/GenBank/DDBJ databases">
        <authorList>
            <person name="de Groot N.N."/>
        </authorList>
    </citation>
    <scope>NUCLEOTIDE SEQUENCE [LARGE SCALE GENOMIC DNA]</scope>
    <source>
        <strain evidence="1 2">DSM 23995</strain>
    </source>
</reference>
<dbReference type="PIRSF" id="PIRSF011576">
    <property type="entry name" value="YabP"/>
    <property type="match status" value="1"/>
</dbReference>
<evidence type="ECO:0000313" key="1">
    <source>
        <dbReference type="EMBL" id="SFF03619.1"/>
    </source>
</evidence>
<dbReference type="Gene3D" id="2.60.40.2000">
    <property type="match status" value="1"/>
</dbReference>
<dbReference type="RefSeq" id="WP_091664042.1">
    <property type="nucleotide sequence ID" value="NZ_FONT01000011.1"/>
</dbReference>
<dbReference type="Pfam" id="PF07873">
    <property type="entry name" value="YabP"/>
    <property type="match status" value="1"/>
</dbReference>
<dbReference type="NCBIfam" id="TIGR02892">
    <property type="entry name" value="spore_yabP"/>
    <property type="match status" value="1"/>
</dbReference>
<sequence>MAFGEEHTSQRSQVSHDVILKGRKSLEITGVKEVESFDNEEFLLETVLGYLSVRGHNLHMKNLDVNEGVVSIEGKVDDLVYVDQTSSKTKGFMGKLFK</sequence>
<organism evidence="1 2">
    <name type="scientific">Alteribacillus iranensis</name>
    <dbReference type="NCBI Taxonomy" id="930128"/>
    <lineage>
        <taxon>Bacteria</taxon>
        <taxon>Bacillati</taxon>
        <taxon>Bacillota</taxon>
        <taxon>Bacilli</taxon>
        <taxon>Bacillales</taxon>
        <taxon>Bacillaceae</taxon>
        <taxon>Alteribacillus</taxon>
    </lineage>
</organism>
<accession>A0A1I2FFD6</accession>
<dbReference type="STRING" id="930128.SAMN05192532_11137"/>
<dbReference type="AlphaFoldDB" id="A0A1I2FFD6"/>
<dbReference type="OrthoDB" id="9795125at2"/>
<gene>
    <name evidence="1" type="ORF">SAMN05192532_11137</name>
</gene>
<name>A0A1I2FFD6_9BACI</name>
<evidence type="ECO:0000313" key="2">
    <source>
        <dbReference type="Proteomes" id="UP000199516"/>
    </source>
</evidence>
<dbReference type="InterPro" id="IPR038705">
    <property type="entry name" value="YabP_sf"/>
</dbReference>
<keyword evidence="2" id="KW-1185">Reference proteome</keyword>
<dbReference type="GO" id="GO:0030435">
    <property type="term" value="P:sporulation resulting in formation of a cellular spore"/>
    <property type="evidence" value="ECO:0007669"/>
    <property type="project" value="InterPro"/>
</dbReference>
<proteinExistence type="predicted"/>
<dbReference type="InterPro" id="IPR012504">
    <property type="entry name" value="Spore_YabP"/>
</dbReference>
<dbReference type="Proteomes" id="UP000199516">
    <property type="component" value="Unassembled WGS sequence"/>
</dbReference>
<dbReference type="InterPro" id="IPR022476">
    <property type="entry name" value="Spore_YabP/YqfC"/>
</dbReference>
<dbReference type="EMBL" id="FONT01000011">
    <property type="protein sequence ID" value="SFF03619.1"/>
    <property type="molecule type" value="Genomic_DNA"/>
</dbReference>